<dbReference type="PANTHER" id="PTHR12117">
    <property type="entry name" value="HISTONE ACETYLTRANSFERASE COMPLEX"/>
    <property type="match status" value="1"/>
</dbReference>
<evidence type="ECO:0000256" key="1">
    <source>
        <dbReference type="ARBA" id="ARBA00001961"/>
    </source>
</evidence>
<keyword evidence="6" id="KW-1185">Reference proteome</keyword>
<dbReference type="InParanoid" id="J9DRX0"/>
<dbReference type="SMART" id="SM00702">
    <property type="entry name" value="P4Hc"/>
    <property type="match status" value="1"/>
</dbReference>
<dbReference type="Gene3D" id="2.60.120.620">
    <property type="entry name" value="q2cbj1_9rhob like domain"/>
    <property type="match status" value="1"/>
</dbReference>
<evidence type="ECO:0000313" key="6">
    <source>
        <dbReference type="Proteomes" id="UP000003163"/>
    </source>
</evidence>
<keyword evidence="2" id="KW-0223">Dioxygenase</keyword>
<keyword evidence="3" id="KW-0560">Oxidoreductase</keyword>
<dbReference type="STRING" id="1003232.J9DRX0"/>
<comment type="caution">
    <text evidence="5">The sequence shown here is derived from an EMBL/GenBank/DDBJ whole genome shotgun (WGS) entry which is preliminary data.</text>
</comment>
<dbReference type="Proteomes" id="UP000003163">
    <property type="component" value="Unassembled WGS sequence"/>
</dbReference>
<evidence type="ECO:0000259" key="4">
    <source>
        <dbReference type="SMART" id="SM00702"/>
    </source>
</evidence>
<dbReference type="InterPro" id="IPR039558">
    <property type="entry name" value="TPA1/OFD1_N"/>
</dbReference>
<reference evidence="5 6" key="1">
    <citation type="submission" date="2011-08" db="EMBL/GenBank/DDBJ databases">
        <authorList>
            <person name="Liu Z.J."/>
            <person name="Shi F.L."/>
            <person name="Lu J.Q."/>
            <person name="Li M."/>
            <person name="Wang Z.L."/>
        </authorList>
    </citation>
    <scope>NUCLEOTIDE SEQUENCE [LARGE SCALE GENOMIC DNA]</scope>
    <source>
        <strain evidence="5 6">USNM 41457</strain>
    </source>
</reference>
<evidence type="ECO:0000313" key="5">
    <source>
        <dbReference type="EMBL" id="EJW04042.1"/>
    </source>
</evidence>
<accession>J9DRX0</accession>
<name>J9DRX0_EDHAE</name>
<dbReference type="Pfam" id="PF13661">
    <property type="entry name" value="2OG-FeII_Oxy_4"/>
    <property type="match status" value="1"/>
</dbReference>
<comment type="cofactor">
    <cofactor evidence="1">
        <name>L-ascorbate</name>
        <dbReference type="ChEBI" id="CHEBI:38290"/>
    </cofactor>
</comment>
<gene>
    <name evidence="5" type="ORF">EDEG_01676</name>
</gene>
<dbReference type="VEuPathDB" id="MicrosporidiaDB:EDEG_01676"/>
<proteinExistence type="predicted"/>
<dbReference type="InterPro" id="IPR006620">
    <property type="entry name" value="Pro_4_hyd_alph"/>
</dbReference>
<dbReference type="GO" id="GO:0016705">
    <property type="term" value="F:oxidoreductase activity, acting on paired donors, with incorporation or reduction of molecular oxygen"/>
    <property type="evidence" value="ECO:0007669"/>
    <property type="project" value="InterPro"/>
</dbReference>
<sequence>MKSEIVRTTKEFDKPYKHYVITNFLPEEDFSKICKIYNSLSFYFKQIDLFKFNQTNELNQNSDLQFFQNHLKNISKDLNIEATETIDMFASLYNKGDYLLCHDDMLSTRNYAYSFYLEDYEYGGELVMFNSTCDRKEKAISVRRNTLVLFEVSNISWHEVNYCEKDGRKAFTGWLHKKEENNSETKISRLKNLKYGNSLNGIKKIKLDITSFEDIIYFGDIHFDINSTICKEVGPFCNRRLELIQGSNVIFKIKDMKLVKKQSFHVRKGDYLLLTDEFNDDKTYKSYFVFKFCNLEKTAIPLIKFVNNNGEIEFELDTMSDCVYFINATKWKWFIERSEHECLMEVFLYEIN</sequence>
<evidence type="ECO:0000256" key="3">
    <source>
        <dbReference type="ARBA" id="ARBA00023002"/>
    </source>
</evidence>
<dbReference type="OMA" id="RIVIFEV"/>
<dbReference type="OrthoDB" id="430522at2759"/>
<dbReference type="PANTHER" id="PTHR12117:SF0">
    <property type="entry name" value="PROLYL 3-HYDROXYLASE OGFOD1"/>
    <property type="match status" value="1"/>
</dbReference>
<reference evidence="6" key="2">
    <citation type="submission" date="2015-07" db="EMBL/GenBank/DDBJ databases">
        <title>Contrasting host-pathogen interactions and genome evolution in two generalist and specialist microsporidian pathogens of mosquitoes.</title>
        <authorList>
            <consortium name="The Broad Institute Genomics Platform"/>
            <consortium name="The Broad Institute Genome Sequencing Center for Infectious Disease"/>
            <person name="Cuomo C.A."/>
            <person name="Sanscrainte N.D."/>
            <person name="Goldberg J.M."/>
            <person name="Heiman D."/>
            <person name="Young S."/>
            <person name="Zeng Q."/>
            <person name="Becnel J.J."/>
            <person name="Birren B.W."/>
        </authorList>
    </citation>
    <scope>NUCLEOTIDE SEQUENCE [LARGE SCALE GENOMIC DNA]</scope>
    <source>
        <strain evidence="6">USNM 41457</strain>
    </source>
</reference>
<dbReference type="InterPro" id="IPR051842">
    <property type="entry name" value="uS12_prolyl_hydroxylase"/>
</dbReference>
<dbReference type="HOGENOM" id="CLU_816288_0_0_1"/>
<evidence type="ECO:0000256" key="2">
    <source>
        <dbReference type="ARBA" id="ARBA00022964"/>
    </source>
</evidence>
<dbReference type="GO" id="GO:0005506">
    <property type="term" value="F:iron ion binding"/>
    <property type="evidence" value="ECO:0007669"/>
    <property type="project" value="InterPro"/>
</dbReference>
<organism evidence="5 6">
    <name type="scientific">Edhazardia aedis (strain USNM 41457)</name>
    <name type="common">Microsporidian parasite</name>
    <dbReference type="NCBI Taxonomy" id="1003232"/>
    <lineage>
        <taxon>Eukaryota</taxon>
        <taxon>Fungi</taxon>
        <taxon>Fungi incertae sedis</taxon>
        <taxon>Microsporidia</taxon>
        <taxon>Edhazardia</taxon>
    </lineage>
</organism>
<protein>
    <recommendedName>
        <fullName evidence="4">Prolyl 4-hydroxylase alpha subunit domain-containing protein</fullName>
    </recommendedName>
</protein>
<dbReference type="AlphaFoldDB" id="J9DRX0"/>
<feature type="domain" description="Prolyl 4-hydroxylase alpha subunit" evidence="4">
    <location>
        <begin position="16"/>
        <end position="176"/>
    </location>
</feature>
<dbReference type="EMBL" id="AFBI03000025">
    <property type="protein sequence ID" value="EJW04042.1"/>
    <property type="molecule type" value="Genomic_DNA"/>
</dbReference>
<dbReference type="GO" id="GO:0031418">
    <property type="term" value="F:L-ascorbic acid binding"/>
    <property type="evidence" value="ECO:0007669"/>
    <property type="project" value="InterPro"/>
</dbReference>
<dbReference type="GO" id="GO:0051213">
    <property type="term" value="F:dioxygenase activity"/>
    <property type="evidence" value="ECO:0007669"/>
    <property type="project" value="UniProtKB-KW"/>
</dbReference>